<evidence type="ECO:0000313" key="1">
    <source>
        <dbReference type="EMBL" id="GAA4026169.1"/>
    </source>
</evidence>
<sequence>MLLAPNLTCAVSTPRYWKRSHGRPHSVSDSSQNAVERKQVDVVAAITRLFKQLLRLLPAARGRRRTKSASSVCPYSCPHVGRAAGKAPEVRGVGVGSVFFPRVGSGR</sequence>
<protein>
    <submittedName>
        <fullName evidence="1">Uncharacterized protein</fullName>
    </submittedName>
</protein>
<dbReference type="EMBL" id="BAAAZX010000039">
    <property type="protein sequence ID" value="GAA4026169.1"/>
    <property type="molecule type" value="Genomic_DNA"/>
</dbReference>
<dbReference type="Proteomes" id="UP001500456">
    <property type="component" value="Unassembled WGS sequence"/>
</dbReference>
<organism evidence="1 2">
    <name type="scientific">Streptomyces plumbiresistens</name>
    <dbReference type="NCBI Taxonomy" id="511811"/>
    <lineage>
        <taxon>Bacteria</taxon>
        <taxon>Bacillati</taxon>
        <taxon>Actinomycetota</taxon>
        <taxon>Actinomycetes</taxon>
        <taxon>Kitasatosporales</taxon>
        <taxon>Streptomycetaceae</taxon>
        <taxon>Streptomyces</taxon>
    </lineage>
</organism>
<keyword evidence="2" id="KW-1185">Reference proteome</keyword>
<accession>A0ABP7TH63</accession>
<proteinExistence type="predicted"/>
<evidence type="ECO:0000313" key="2">
    <source>
        <dbReference type="Proteomes" id="UP001500456"/>
    </source>
</evidence>
<name>A0ABP7TH63_9ACTN</name>
<reference evidence="2" key="1">
    <citation type="journal article" date="2019" name="Int. J. Syst. Evol. Microbiol.">
        <title>The Global Catalogue of Microorganisms (GCM) 10K type strain sequencing project: providing services to taxonomists for standard genome sequencing and annotation.</title>
        <authorList>
            <consortium name="The Broad Institute Genomics Platform"/>
            <consortium name="The Broad Institute Genome Sequencing Center for Infectious Disease"/>
            <person name="Wu L."/>
            <person name="Ma J."/>
        </authorList>
    </citation>
    <scope>NUCLEOTIDE SEQUENCE [LARGE SCALE GENOMIC DNA]</scope>
    <source>
        <strain evidence="2">JCM 16924</strain>
    </source>
</reference>
<comment type="caution">
    <text evidence="1">The sequence shown here is derived from an EMBL/GenBank/DDBJ whole genome shotgun (WGS) entry which is preliminary data.</text>
</comment>
<gene>
    <name evidence="1" type="ORF">GCM10022232_84630</name>
</gene>